<keyword evidence="1" id="KW-0812">Transmembrane</keyword>
<feature type="transmembrane region" description="Helical" evidence="1">
    <location>
        <begin position="355"/>
        <end position="379"/>
    </location>
</feature>
<feature type="domain" description="DUF112" evidence="2">
    <location>
        <begin position="20"/>
        <end position="439"/>
    </location>
</feature>
<dbReference type="AlphaFoldDB" id="A0A1G9EWZ4"/>
<evidence type="ECO:0000313" key="4">
    <source>
        <dbReference type="Proteomes" id="UP000199555"/>
    </source>
</evidence>
<evidence type="ECO:0000313" key="3">
    <source>
        <dbReference type="EMBL" id="SDK80630.1"/>
    </source>
</evidence>
<dbReference type="Proteomes" id="UP000199555">
    <property type="component" value="Unassembled WGS sequence"/>
</dbReference>
<sequence length="503" mass="53186">MTAWEGLLHGFSVALQPTVMLYCVIGVVLGTFIGVLPGIGAMAAISLLLPITYYITPESALIMLAGVYYGSQYGGAVASILLRLPGTPQSAVTTLDGYPMARQGRAGVALFASMMSSFVGSILAIVVLVVLAGWLSRAATQFGAADYAAMMVLGLVAASTVGSDAPAKGFAMVTLGLILGTVGTDVNSGTQRFTFGVTEMMDGVNLVALAMGLFGVAEVIGNIRSAERQGTPERVTLRQLMPTRNDLSRMTWPTLRGTALGSFFGALPGTGSTISSFLSYAMERRVARQPERFGNGAIEGVAGPEAANNAAAITAFVPTLTLGIPGDPIMALMLGALVIHGIQPGPMMLEARPDMFWGLVVSFGIGNLLLLILNLPLIGIWVSMLRIPFRWLYPAIIVFMCMGAWSVRGSGFDILAVAAIGLGGYLLSLARFSPALLLLGFVLGPLIETNLRRAMLISRGDPMIFLERPIAAGFVLVTVVLIALSLWNTWRRKLDRTEHSGHM</sequence>
<feature type="transmembrane region" description="Helical" evidence="1">
    <location>
        <begin position="465"/>
        <end position="487"/>
    </location>
</feature>
<dbReference type="PANTHER" id="PTHR35342">
    <property type="entry name" value="TRICARBOXYLIC TRANSPORT PROTEIN"/>
    <property type="match status" value="1"/>
</dbReference>
<feature type="transmembrane region" description="Helical" evidence="1">
    <location>
        <begin position="391"/>
        <end position="408"/>
    </location>
</feature>
<feature type="transmembrane region" description="Helical" evidence="1">
    <location>
        <begin position="414"/>
        <end position="444"/>
    </location>
</feature>
<feature type="transmembrane region" description="Helical" evidence="1">
    <location>
        <begin position="144"/>
        <end position="163"/>
    </location>
</feature>
<dbReference type="Pfam" id="PF01970">
    <property type="entry name" value="TctA"/>
    <property type="match status" value="1"/>
</dbReference>
<feature type="transmembrane region" description="Helical" evidence="1">
    <location>
        <begin position="259"/>
        <end position="282"/>
    </location>
</feature>
<accession>A0A1G9EWZ4</accession>
<keyword evidence="1" id="KW-0472">Membrane</keyword>
<feature type="transmembrane region" description="Helical" evidence="1">
    <location>
        <begin position="169"/>
        <end position="186"/>
    </location>
</feature>
<dbReference type="InterPro" id="IPR002823">
    <property type="entry name" value="DUF112_TM"/>
</dbReference>
<feature type="transmembrane region" description="Helical" evidence="1">
    <location>
        <begin position="19"/>
        <end position="49"/>
    </location>
</feature>
<feature type="transmembrane region" description="Helical" evidence="1">
    <location>
        <begin position="106"/>
        <end position="132"/>
    </location>
</feature>
<name>A0A1G9EWZ4_9RHOB</name>
<gene>
    <name evidence="3" type="ORF">SAMN04487971_103160</name>
</gene>
<reference evidence="4" key="1">
    <citation type="submission" date="2016-10" db="EMBL/GenBank/DDBJ databases">
        <authorList>
            <person name="Varghese N."/>
            <person name="Submissions S."/>
        </authorList>
    </citation>
    <scope>NUCLEOTIDE SEQUENCE [LARGE SCALE GENOMIC DNA]</scope>
    <source>
        <strain evidence="4">CGMCC 1.7655</strain>
    </source>
</reference>
<keyword evidence="4" id="KW-1185">Reference proteome</keyword>
<protein>
    <submittedName>
        <fullName evidence="3">TctA family transporter</fullName>
    </submittedName>
</protein>
<dbReference type="RefSeq" id="WP_090753689.1">
    <property type="nucleotide sequence ID" value="NZ_FNGE01000003.1"/>
</dbReference>
<dbReference type="PRINTS" id="PR00173">
    <property type="entry name" value="EDTRNSPORT"/>
</dbReference>
<dbReference type="PANTHER" id="PTHR35342:SF5">
    <property type="entry name" value="TRICARBOXYLIC TRANSPORT PROTEIN"/>
    <property type="match status" value="1"/>
</dbReference>
<organism evidence="3 4">
    <name type="scientific">Paracoccus chinensis</name>
    <dbReference type="NCBI Taxonomy" id="525640"/>
    <lineage>
        <taxon>Bacteria</taxon>
        <taxon>Pseudomonadati</taxon>
        <taxon>Pseudomonadota</taxon>
        <taxon>Alphaproteobacteria</taxon>
        <taxon>Rhodobacterales</taxon>
        <taxon>Paracoccaceae</taxon>
        <taxon>Paracoccus</taxon>
    </lineage>
</organism>
<dbReference type="OrthoDB" id="9791872at2"/>
<evidence type="ECO:0000256" key="1">
    <source>
        <dbReference type="SAM" id="Phobius"/>
    </source>
</evidence>
<feature type="transmembrane region" description="Helical" evidence="1">
    <location>
        <begin position="206"/>
        <end position="223"/>
    </location>
</feature>
<proteinExistence type="predicted"/>
<dbReference type="EMBL" id="FNGE01000003">
    <property type="protein sequence ID" value="SDK80630.1"/>
    <property type="molecule type" value="Genomic_DNA"/>
</dbReference>
<evidence type="ECO:0000259" key="2">
    <source>
        <dbReference type="Pfam" id="PF01970"/>
    </source>
</evidence>
<dbReference type="STRING" id="525640.SAMN04487971_103160"/>
<feature type="transmembrane region" description="Helical" evidence="1">
    <location>
        <begin position="61"/>
        <end position="86"/>
    </location>
</feature>
<keyword evidence="1" id="KW-1133">Transmembrane helix</keyword>